<evidence type="ECO:0000313" key="3">
    <source>
        <dbReference type="Proteomes" id="UP000182993"/>
    </source>
</evidence>
<protein>
    <submittedName>
        <fullName evidence="2">Uncharacterized protein</fullName>
    </submittedName>
</protein>
<geneLocation type="plasmid" evidence="3">
    <name>ptb1</name>
</geneLocation>
<evidence type="ECO:0000313" key="2">
    <source>
        <dbReference type="EMBL" id="APD10566.1"/>
    </source>
</evidence>
<dbReference type="OrthoDB" id="33338at2"/>
<dbReference type="AlphaFoldDB" id="A0A1J0LW32"/>
<name>A0A1J0LW32_THEBO</name>
<reference evidence="3" key="1">
    <citation type="submission" date="2016-06" db="EMBL/GenBank/DDBJ databases">
        <title>Whole genome sequencing of Thermus brockianus strain GE-1.</title>
        <authorList>
            <person name="Schaefers C."/>
            <person name="Blank S."/>
            <person name="Wiebusch S."/>
            <person name="Elleuche S."/>
            <person name="Antranikian G."/>
        </authorList>
    </citation>
    <scope>NUCLEOTIDE SEQUENCE [LARGE SCALE GENOMIC DNA]</scope>
    <source>
        <strain evidence="3">GE-1</strain>
        <plasmid evidence="3">ptb1</plasmid>
    </source>
</reference>
<sequence length="288" mass="31160">MGQEARPPLLAHQPWQRRAALLRLLGGSLGLALLLWAGLGGGGILALFALLGAGLGGLYLLRTGWEPLRRLGLRVELLPDGVRVGGVFYPKGDFLGLEGPQGPWTWLEERPEAIQRFKVHLAPPWQAGPRFRLRFRTGEVPLPLDLPGWDRLLGHLGLSWREHQGLSRYLTTATGPAWLNGLLYPPAEALEAWEEARRRYRRAWAWIWAGFGVAAAGFGVLLWALGQAWATAGDSGEASLPVPALVAGLLLAVLGLALGGLAFLGAFNVGRGRPGWVVAFNPLRGENP</sequence>
<dbReference type="EMBL" id="CP016313">
    <property type="protein sequence ID" value="APD10566.1"/>
    <property type="molecule type" value="Genomic_DNA"/>
</dbReference>
<organism evidence="2 3">
    <name type="scientific">Thermus brockianus</name>
    <dbReference type="NCBI Taxonomy" id="56956"/>
    <lineage>
        <taxon>Bacteria</taxon>
        <taxon>Thermotogati</taxon>
        <taxon>Deinococcota</taxon>
        <taxon>Deinococci</taxon>
        <taxon>Thermales</taxon>
        <taxon>Thermaceae</taxon>
        <taxon>Thermus</taxon>
    </lineage>
</organism>
<feature type="transmembrane region" description="Helical" evidence="1">
    <location>
        <begin position="203"/>
        <end position="225"/>
    </location>
</feature>
<feature type="transmembrane region" description="Helical" evidence="1">
    <location>
        <begin position="43"/>
        <end position="61"/>
    </location>
</feature>
<dbReference type="Proteomes" id="UP000182993">
    <property type="component" value="Plasmid pTB1"/>
</dbReference>
<feature type="transmembrane region" description="Helical" evidence="1">
    <location>
        <begin position="20"/>
        <end position="37"/>
    </location>
</feature>
<keyword evidence="2" id="KW-0614">Plasmid</keyword>
<keyword evidence="1" id="KW-1133">Transmembrane helix</keyword>
<keyword evidence="1" id="KW-0472">Membrane</keyword>
<feature type="transmembrane region" description="Helical" evidence="1">
    <location>
        <begin position="245"/>
        <end position="267"/>
    </location>
</feature>
<proteinExistence type="predicted"/>
<evidence type="ECO:0000256" key="1">
    <source>
        <dbReference type="SAM" id="Phobius"/>
    </source>
</evidence>
<dbReference type="RefSeq" id="WP_071678244.1">
    <property type="nucleotide sequence ID" value="NZ_CP016313.1"/>
</dbReference>
<accession>A0A1J0LW32</accession>
<gene>
    <name evidence="2" type="ORF">A0O31_02549</name>
</gene>
<keyword evidence="1" id="KW-0812">Transmembrane</keyword>
<dbReference type="KEGG" id="tbc:A0O31_02549"/>